<reference evidence="1 2" key="1">
    <citation type="submission" date="2016-02" db="EMBL/GenBank/DDBJ databases">
        <title>Draft genome sequence of the strain BR 10247T Bradyrhizobium neotropicale isolated from nodules of Centrolobium paraense.</title>
        <authorList>
            <person name="Simoes-Araujo J.L."/>
            <person name="Barauna A.C."/>
            <person name="Silva K."/>
            <person name="Zilli J.E."/>
        </authorList>
    </citation>
    <scope>NUCLEOTIDE SEQUENCE [LARGE SCALE GENOMIC DNA]</scope>
    <source>
        <strain evidence="1 2">BR 10247</strain>
    </source>
</reference>
<protein>
    <recommendedName>
        <fullName evidence="3">Phage tail protein</fullName>
    </recommendedName>
</protein>
<evidence type="ECO:0000313" key="1">
    <source>
        <dbReference type="EMBL" id="OAF13939.1"/>
    </source>
</evidence>
<dbReference type="InterPro" id="IPR010265">
    <property type="entry name" value="Phage_lambda_TipM"/>
</dbReference>
<organism evidence="1 2">
    <name type="scientific">Bradyrhizobium neotropicale</name>
    <dbReference type="NCBI Taxonomy" id="1497615"/>
    <lineage>
        <taxon>Bacteria</taxon>
        <taxon>Pseudomonadati</taxon>
        <taxon>Pseudomonadota</taxon>
        <taxon>Alphaproteobacteria</taxon>
        <taxon>Hyphomicrobiales</taxon>
        <taxon>Nitrobacteraceae</taxon>
        <taxon>Bradyrhizobium</taxon>
    </lineage>
</organism>
<evidence type="ECO:0000313" key="2">
    <source>
        <dbReference type="Proteomes" id="UP000077173"/>
    </source>
</evidence>
<dbReference type="Pfam" id="PF05939">
    <property type="entry name" value="Phage_min_tail"/>
    <property type="match status" value="1"/>
</dbReference>
<dbReference type="EMBL" id="LSEF01000073">
    <property type="protein sequence ID" value="OAF13939.1"/>
    <property type="molecule type" value="Genomic_DNA"/>
</dbReference>
<name>A0A176Z0Y9_9BRAD</name>
<evidence type="ECO:0008006" key="3">
    <source>
        <dbReference type="Google" id="ProtNLM"/>
    </source>
</evidence>
<comment type="caution">
    <text evidence="1">The sequence shown here is derived from an EMBL/GenBank/DDBJ whole genome shotgun (WGS) entry which is preliminary data.</text>
</comment>
<dbReference type="AlphaFoldDB" id="A0A176Z0Y9"/>
<sequence>MTPEVKTLEAPFGDGYTQGSPDGINNIRQVAALNWAALLDADADTIMNFFVAHKGTIPFYYALRDGVTRKWTCKEFSRVSDTPNTITATFREYFGAT</sequence>
<accession>A0A176Z0Y9</accession>
<gene>
    <name evidence="1" type="ORF">AXW67_18245</name>
</gene>
<proteinExistence type="predicted"/>
<dbReference type="Proteomes" id="UP000077173">
    <property type="component" value="Unassembled WGS sequence"/>
</dbReference>
<keyword evidence="2" id="KW-1185">Reference proteome</keyword>